<feature type="domain" description="Stress-response A/B barrel" evidence="2">
    <location>
        <begin position="3"/>
        <end position="126"/>
    </location>
</feature>
<evidence type="ECO:0000313" key="3">
    <source>
        <dbReference type="EMBL" id="KAL2071285.1"/>
    </source>
</evidence>
<reference evidence="3 4" key="1">
    <citation type="journal article" date="2024" name="Commun. Biol.">
        <title>Comparative genomic analysis of thermophilic fungi reveals convergent evolutionary adaptations and gene losses.</title>
        <authorList>
            <person name="Steindorff A.S."/>
            <person name="Aguilar-Pontes M.V."/>
            <person name="Robinson A.J."/>
            <person name="Andreopoulos B."/>
            <person name="LaButti K."/>
            <person name="Kuo A."/>
            <person name="Mondo S."/>
            <person name="Riley R."/>
            <person name="Otillar R."/>
            <person name="Haridas S."/>
            <person name="Lipzen A."/>
            <person name="Grimwood J."/>
            <person name="Schmutz J."/>
            <person name="Clum A."/>
            <person name="Reid I.D."/>
            <person name="Moisan M.C."/>
            <person name="Butler G."/>
            <person name="Nguyen T.T.M."/>
            <person name="Dewar K."/>
            <person name="Conant G."/>
            <person name="Drula E."/>
            <person name="Henrissat B."/>
            <person name="Hansel C."/>
            <person name="Singer S."/>
            <person name="Hutchinson M.I."/>
            <person name="de Vries R.P."/>
            <person name="Natvig D.O."/>
            <person name="Powell A.J."/>
            <person name="Tsang A."/>
            <person name="Grigoriev I.V."/>
        </authorList>
    </citation>
    <scope>NUCLEOTIDE SEQUENCE [LARGE SCALE GENOMIC DNA]</scope>
    <source>
        <strain evidence="3 4">CBS 494.80</strain>
    </source>
</reference>
<sequence length="131" mass="14921">MSIVHIVLFEFKPSTESEVIHDVCKRMLALRQKCVHPTTKEPYIVESSGGRDNSPEGHQVVLTLLFFFCSLPNAKAKPTPGAFSHGFVSHFRNEEDRRYYLEEDPAHLEFVASLKDIIQNVRVVDYSPGVF</sequence>
<dbReference type="Proteomes" id="UP001595075">
    <property type="component" value="Unassembled WGS sequence"/>
</dbReference>
<proteinExistence type="predicted"/>
<accession>A0ABR4CMT4</accession>
<comment type="caution">
    <text evidence="3">The sequence shown here is derived from an EMBL/GenBank/DDBJ whole genome shotgun (WGS) entry which is preliminary data.</text>
</comment>
<evidence type="ECO:0000259" key="2">
    <source>
        <dbReference type="PROSITE" id="PS51502"/>
    </source>
</evidence>
<dbReference type="PANTHER" id="PTHR33178:SF10">
    <property type="entry name" value="STRESS-RESPONSE A_B BARREL DOMAIN-CONTAINING PROTEIN"/>
    <property type="match status" value="1"/>
</dbReference>
<evidence type="ECO:0000313" key="4">
    <source>
        <dbReference type="Proteomes" id="UP001595075"/>
    </source>
</evidence>
<comment type="subunit">
    <text evidence="1">Homodimer.</text>
</comment>
<dbReference type="InterPro" id="IPR044662">
    <property type="entry name" value="HS1/DABB1-like"/>
</dbReference>
<gene>
    <name evidence="3" type="ORF">VTL71DRAFT_12520</name>
</gene>
<protein>
    <recommendedName>
        <fullName evidence="2">Stress-response A/B barrel domain-containing protein</fullName>
    </recommendedName>
</protein>
<dbReference type="Gene3D" id="3.30.70.100">
    <property type="match status" value="1"/>
</dbReference>
<evidence type="ECO:0000256" key="1">
    <source>
        <dbReference type="ARBA" id="ARBA00011738"/>
    </source>
</evidence>
<dbReference type="InterPro" id="IPR013097">
    <property type="entry name" value="Dabb"/>
</dbReference>
<organism evidence="3 4">
    <name type="scientific">Oculimacula yallundae</name>
    <dbReference type="NCBI Taxonomy" id="86028"/>
    <lineage>
        <taxon>Eukaryota</taxon>
        <taxon>Fungi</taxon>
        <taxon>Dikarya</taxon>
        <taxon>Ascomycota</taxon>
        <taxon>Pezizomycotina</taxon>
        <taxon>Leotiomycetes</taxon>
        <taxon>Helotiales</taxon>
        <taxon>Ploettnerulaceae</taxon>
        <taxon>Oculimacula</taxon>
    </lineage>
</organism>
<dbReference type="PANTHER" id="PTHR33178">
    <property type="match status" value="1"/>
</dbReference>
<dbReference type="SUPFAM" id="SSF54909">
    <property type="entry name" value="Dimeric alpha+beta barrel"/>
    <property type="match status" value="1"/>
</dbReference>
<dbReference type="Pfam" id="PF07876">
    <property type="entry name" value="Dabb"/>
    <property type="match status" value="2"/>
</dbReference>
<dbReference type="PROSITE" id="PS51502">
    <property type="entry name" value="S_R_A_B_BARREL"/>
    <property type="match status" value="1"/>
</dbReference>
<keyword evidence="4" id="KW-1185">Reference proteome</keyword>
<dbReference type="EMBL" id="JAZHXI010000005">
    <property type="protein sequence ID" value="KAL2071285.1"/>
    <property type="molecule type" value="Genomic_DNA"/>
</dbReference>
<dbReference type="InterPro" id="IPR011008">
    <property type="entry name" value="Dimeric_a/b-barrel"/>
</dbReference>
<dbReference type="SMART" id="SM00886">
    <property type="entry name" value="Dabb"/>
    <property type="match status" value="1"/>
</dbReference>
<name>A0ABR4CMT4_9HELO</name>